<dbReference type="AlphaFoldDB" id="A0A0G0Z6Q8"/>
<comment type="caution">
    <text evidence="1">The sequence shown here is derived from an EMBL/GenBank/DDBJ whole genome shotgun (WGS) entry which is preliminary data.</text>
</comment>
<dbReference type="EMBL" id="LCCZ01000007">
    <property type="protein sequence ID" value="KKS44339.1"/>
    <property type="molecule type" value="Genomic_DNA"/>
</dbReference>
<accession>A0A0G0Z6Q8</accession>
<evidence type="ECO:0008006" key="3">
    <source>
        <dbReference type="Google" id="ProtNLM"/>
    </source>
</evidence>
<sequence>MPKKNSIKIAIGGKIGSGKTALSKKINSAMGYNDICIGEVLKNYCLNNQTSPNRKNLHTLSNLIIKQNGEDKKFTWIMKNSPDVNWLQPLIIDGFRSEKVYLQCKKSFKKLFLFIVTALLKHK</sequence>
<protein>
    <recommendedName>
        <fullName evidence="3">Dephospho-CoA kinase</fullName>
    </recommendedName>
</protein>
<name>A0A0G0Z6Q8_9BACT</name>
<dbReference type="InterPro" id="IPR027417">
    <property type="entry name" value="P-loop_NTPase"/>
</dbReference>
<gene>
    <name evidence="1" type="ORF">UV05_C0007G0029</name>
</gene>
<dbReference type="Gene3D" id="3.40.50.300">
    <property type="entry name" value="P-loop containing nucleotide triphosphate hydrolases"/>
    <property type="match status" value="1"/>
</dbReference>
<dbReference type="Proteomes" id="UP000034875">
    <property type="component" value="Unassembled WGS sequence"/>
</dbReference>
<organism evidence="1 2">
    <name type="scientific">candidate division CPR1 bacterium GW2011_GWA2_42_17</name>
    <dbReference type="NCBI Taxonomy" id="1618341"/>
    <lineage>
        <taxon>Bacteria</taxon>
        <taxon>candidate division CPR1</taxon>
    </lineage>
</organism>
<reference evidence="1 2" key="1">
    <citation type="journal article" date="2015" name="Nature">
        <title>rRNA introns, odd ribosomes, and small enigmatic genomes across a large radiation of phyla.</title>
        <authorList>
            <person name="Brown C.T."/>
            <person name="Hug L.A."/>
            <person name="Thomas B.C."/>
            <person name="Sharon I."/>
            <person name="Castelle C.J."/>
            <person name="Singh A."/>
            <person name="Wilkins M.J."/>
            <person name="Williams K.H."/>
            <person name="Banfield J.F."/>
        </authorList>
    </citation>
    <scope>NUCLEOTIDE SEQUENCE [LARGE SCALE GENOMIC DNA]</scope>
</reference>
<evidence type="ECO:0000313" key="1">
    <source>
        <dbReference type="EMBL" id="KKS44339.1"/>
    </source>
</evidence>
<dbReference type="Pfam" id="PF13238">
    <property type="entry name" value="AAA_18"/>
    <property type="match status" value="1"/>
</dbReference>
<proteinExistence type="predicted"/>
<dbReference type="SUPFAM" id="SSF52540">
    <property type="entry name" value="P-loop containing nucleoside triphosphate hydrolases"/>
    <property type="match status" value="1"/>
</dbReference>
<evidence type="ECO:0000313" key="2">
    <source>
        <dbReference type="Proteomes" id="UP000034875"/>
    </source>
</evidence>